<name>A0AAD7DJ62_MYCRO</name>
<organism evidence="2 3">
    <name type="scientific">Mycena rosella</name>
    <name type="common">Pink bonnet</name>
    <name type="synonym">Agaricus rosellus</name>
    <dbReference type="NCBI Taxonomy" id="1033263"/>
    <lineage>
        <taxon>Eukaryota</taxon>
        <taxon>Fungi</taxon>
        <taxon>Dikarya</taxon>
        <taxon>Basidiomycota</taxon>
        <taxon>Agaricomycotina</taxon>
        <taxon>Agaricomycetes</taxon>
        <taxon>Agaricomycetidae</taxon>
        <taxon>Agaricales</taxon>
        <taxon>Marasmiineae</taxon>
        <taxon>Mycenaceae</taxon>
        <taxon>Mycena</taxon>
    </lineage>
</organism>
<keyword evidence="3" id="KW-1185">Reference proteome</keyword>
<reference evidence="2" key="1">
    <citation type="submission" date="2023-03" db="EMBL/GenBank/DDBJ databases">
        <title>Massive genome expansion in bonnet fungi (Mycena s.s.) driven by repeated elements and novel gene families across ecological guilds.</title>
        <authorList>
            <consortium name="Lawrence Berkeley National Laboratory"/>
            <person name="Harder C.B."/>
            <person name="Miyauchi S."/>
            <person name="Viragh M."/>
            <person name="Kuo A."/>
            <person name="Thoen E."/>
            <person name="Andreopoulos B."/>
            <person name="Lu D."/>
            <person name="Skrede I."/>
            <person name="Drula E."/>
            <person name="Henrissat B."/>
            <person name="Morin E."/>
            <person name="Kohler A."/>
            <person name="Barry K."/>
            <person name="LaButti K."/>
            <person name="Morin E."/>
            <person name="Salamov A."/>
            <person name="Lipzen A."/>
            <person name="Mereny Z."/>
            <person name="Hegedus B."/>
            <person name="Baldrian P."/>
            <person name="Stursova M."/>
            <person name="Weitz H."/>
            <person name="Taylor A."/>
            <person name="Grigoriev I.V."/>
            <person name="Nagy L.G."/>
            <person name="Martin F."/>
            <person name="Kauserud H."/>
        </authorList>
    </citation>
    <scope>NUCLEOTIDE SEQUENCE</scope>
    <source>
        <strain evidence="2">CBHHK067</strain>
    </source>
</reference>
<dbReference type="GO" id="GO:0019843">
    <property type="term" value="F:rRNA binding"/>
    <property type="evidence" value="ECO:0007669"/>
    <property type="project" value="InterPro"/>
</dbReference>
<proteinExistence type="predicted"/>
<feature type="region of interest" description="Disordered" evidence="1">
    <location>
        <begin position="237"/>
        <end position="262"/>
    </location>
</feature>
<accession>A0AAD7DJ62</accession>
<dbReference type="Gene3D" id="3.90.930.12">
    <property type="entry name" value="Ribosomal protein L6, alpha-beta domain"/>
    <property type="match status" value="1"/>
</dbReference>
<sequence>MPALIATRAGPVHPLYTLRTSLPDPSGQGEWNMSPELYGRRGRLRASRDCTIQNTPVYAHFHINYIIQEEGLRLRSALSLVKKPYRRRVDGLMLEGNLSMVTPSASSIHVVCFIRNKDIRIFFDGTCLRTNSIPFSYRFSELQSLAPVGHDVAIYINLLNPHVDQLDDLTHIAAWQARAEALADSLIEVDVDTKTDPRDLDPDKLDLRKERSLSRSPSLIRYTRHASVDMDLIMSDSSDEEDNLSDLDRPGPGTGDGTSIDLPAPSFNDVCSTFSVRHRQQERRYELQERAHILALDPAIAGQCSTVEVELLYVNHALAYHPTAFEKEEAASLVSKSKDFLAQQMAEL</sequence>
<gene>
    <name evidence="2" type="ORF">B0H17DRAFT_1201400</name>
</gene>
<dbReference type="GO" id="GO:0006412">
    <property type="term" value="P:translation"/>
    <property type="evidence" value="ECO:0007669"/>
    <property type="project" value="InterPro"/>
</dbReference>
<dbReference type="InterPro" id="IPR036789">
    <property type="entry name" value="Ribosomal_uL6-like_a/b-dom_sf"/>
</dbReference>
<dbReference type="GO" id="GO:0005840">
    <property type="term" value="C:ribosome"/>
    <property type="evidence" value="ECO:0007669"/>
    <property type="project" value="InterPro"/>
</dbReference>
<dbReference type="Proteomes" id="UP001221757">
    <property type="component" value="Unassembled WGS sequence"/>
</dbReference>
<dbReference type="AlphaFoldDB" id="A0AAD7DJ62"/>
<evidence type="ECO:0000313" key="2">
    <source>
        <dbReference type="EMBL" id="KAJ7690815.1"/>
    </source>
</evidence>
<evidence type="ECO:0000256" key="1">
    <source>
        <dbReference type="SAM" id="MobiDB-lite"/>
    </source>
</evidence>
<dbReference type="EMBL" id="JARKIE010000062">
    <property type="protein sequence ID" value="KAJ7690815.1"/>
    <property type="molecule type" value="Genomic_DNA"/>
</dbReference>
<dbReference type="GO" id="GO:0003735">
    <property type="term" value="F:structural constituent of ribosome"/>
    <property type="evidence" value="ECO:0007669"/>
    <property type="project" value="InterPro"/>
</dbReference>
<protein>
    <submittedName>
        <fullName evidence="2">Uncharacterized protein</fullName>
    </submittedName>
</protein>
<comment type="caution">
    <text evidence="2">The sequence shown here is derived from an EMBL/GenBank/DDBJ whole genome shotgun (WGS) entry which is preliminary data.</text>
</comment>
<evidence type="ECO:0000313" key="3">
    <source>
        <dbReference type="Proteomes" id="UP001221757"/>
    </source>
</evidence>